<organism evidence="3 4">
    <name type="scientific">Piedraia hortae CBS 480.64</name>
    <dbReference type="NCBI Taxonomy" id="1314780"/>
    <lineage>
        <taxon>Eukaryota</taxon>
        <taxon>Fungi</taxon>
        <taxon>Dikarya</taxon>
        <taxon>Ascomycota</taxon>
        <taxon>Pezizomycotina</taxon>
        <taxon>Dothideomycetes</taxon>
        <taxon>Dothideomycetidae</taxon>
        <taxon>Capnodiales</taxon>
        <taxon>Piedraiaceae</taxon>
        <taxon>Piedraia</taxon>
    </lineage>
</organism>
<evidence type="ECO:0000256" key="1">
    <source>
        <dbReference type="SAM" id="MobiDB-lite"/>
    </source>
</evidence>
<dbReference type="AlphaFoldDB" id="A0A6A7BPQ9"/>
<feature type="region of interest" description="Disordered" evidence="1">
    <location>
        <begin position="70"/>
        <end position="89"/>
    </location>
</feature>
<evidence type="ECO:0000259" key="2">
    <source>
        <dbReference type="Pfam" id="PF10680"/>
    </source>
</evidence>
<keyword evidence="4" id="KW-1185">Reference proteome</keyword>
<dbReference type="Pfam" id="PF10680">
    <property type="entry name" value="RRN9"/>
    <property type="match status" value="1"/>
</dbReference>
<accession>A0A6A7BPQ9</accession>
<name>A0A6A7BPQ9_9PEZI</name>
<reference evidence="3" key="1">
    <citation type="journal article" date="2020" name="Stud. Mycol.">
        <title>101 Dothideomycetes genomes: a test case for predicting lifestyles and emergence of pathogens.</title>
        <authorList>
            <person name="Haridas S."/>
            <person name="Albert R."/>
            <person name="Binder M."/>
            <person name="Bloem J."/>
            <person name="Labutti K."/>
            <person name="Salamov A."/>
            <person name="Andreopoulos B."/>
            <person name="Baker S."/>
            <person name="Barry K."/>
            <person name="Bills G."/>
            <person name="Bluhm B."/>
            <person name="Cannon C."/>
            <person name="Castanera R."/>
            <person name="Culley D."/>
            <person name="Daum C."/>
            <person name="Ezra D."/>
            <person name="Gonzalez J."/>
            <person name="Henrissat B."/>
            <person name="Kuo A."/>
            <person name="Liang C."/>
            <person name="Lipzen A."/>
            <person name="Lutzoni F."/>
            <person name="Magnuson J."/>
            <person name="Mondo S."/>
            <person name="Nolan M."/>
            <person name="Ohm R."/>
            <person name="Pangilinan J."/>
            <person name="Park H.-J."/>
            <person name="Ramirez L."/>
            <person name="Alfaro M."/>
            <person name="Sun H."/>
            <person name="Tritt A."/>
            <person name="Yoshinaga Y."/>
            <person name="Zwiers L.-H."/>
            <person name="Turgeon B."/>
            <person name="Goodwin S."/>
            <person name="Spatafora J."/>
            <person name="Crous P."/>
            <person name="Grigoriev I."/>
        </authorList>
    </citation>
    <scope>NUCLEOTIDE SEQUENCE</scope>
    <source>
        <strain evidence="3">CBS 480.64</strain>
    </source>
</reference>
<dbReference type="InterPro" id="IPR019622">
    <property type="entry name" value="Rrn9_dom"/>
</dbReference>
<feature type="domain" description="Rrn9" evidence="2">
    <location>
        <begin position="36"/>
        <end position="106"/>
    </location>
</feature>
<dbReference type="Proteomes" id="UP000799421">
    <property type="component" value="Unassembled WGS sequence"/>
</dbReference>
<feature type="compositionally biased region" description="Basic residues" evidence="1">
    <location>
        <begin position="399"/>
        <end position="409"/>
    </location>
</feature>
<sequence length="424" mass="48558">MDSDFDSGSSVRSSRSTASSTWFHQNHDVVQLASSLDAQRAGDLAVHLYNAHMLKVRVRDIDASTCRPPNNKSLWSKAGDQPWQPSRSWTSWPLPPDRVPRNEERFTAYEYNYEYKPSADIEDEIQAVLMRQAKDKFNSRRWTSSVDQLDLQFQESTNIHPSFLIDDDEARKILGPSIRNIMDKLDQLLHNLQLSRQHHRIGTDPQANKHKSKPDTDPSISTTDSDEPPKGKPKQNPPPAPRDWSEVLSMAALSMWDPAIVQRSARRCADLFHENMSLRVMPERPSNAINDHITQYIPSHPNNPSEDENDNVAPVGTVIRKWLCPYETCNRHHKTLKDRGSWRLHMHNLHKLEYDKVDEVETSLWPVGEEVSTPRVYYGAVHNDGFMEPIEPFEEPTNKKIHGRRKRTGSTKGVRAEGADGEVI</sequence>
<dbReference type="EMBL" id="MU006050">
    <property type="protein sequence ID" value="KAF2857321.1"/>
    <property type="molecule type" value="Genomic_DNA"/>
</dbReference>
<feature type="region of interest" description="Disordered" evidence="1">
    <location>
        <begin position="200"/>
        <end position="243"/>
    </location>
</feature>
<dbReference type="OrthoDB" id="5412288at2759"/>
<protein>
    <recommendedName>
        <fullName evidence="2">Rrn9 domain-containing protein</fullName>
    </recommendedName>
</protein>
<gene>
    <name evidence="3" type="ORF">K470DRAFT_273375</name>
</gene>
<feature type="region of interest" description="Disordered" evidence="1">
    <location>
        <begin position="399"/>
        <end position="424"/>
    </location>
</feature>
<evidence type="ECO:0000313" key="3">
    <source>
        <dbReference type="EMBL" id="KAF2857321.1"/>
    </source>
</evidence>
<evidence type="ECO:0000313" key="4">
    <source>
        <dbReference type="Proteomes" id="UP000799421"/>
    </source>
</evidence>
<proteinExistence type="predicted"/>